<dbReference type="AlphaFoldDB" id="A0A0F8XCX4"/>
<proteinExistence type="predicted"/>
<dbReference type="InterPro" id="IPR050445">
    <property type="entry name" value="Bact_polysacc_biosynth/exp"/>
</dbReference>
<protein>
    <recommendedName>
        <fullName evidence="4">Tyrosine kinase G-rich domain-containing protein</fullName>
    </recommendedName>
</protein>
<dbReference type="PANTHER" id="PTHR32309">
    <property type="entry name" value="TYROSINE-PROTEIN KINASE"/>
    <property type="match status" value="1"/>
</dbReference>
<evidence type="ECO:0008006" key="4">
    <source>
        <dbReference type="Google" id="ProtNLM"/>
    </source>
</evidence>
<keyword evidence="2" id="KW-0472">Membrane</keyword>
<reference evidence="3" key="1">
    <citation type="journal article" date="2015" name="Nature">
        <title>Complex archaea that bridge the gap between prokaryotes and eukaryotes.</title>
        <authorList>
            <person name="Spang A."/>
            <person name="Saw J.H."/>
            <person name="Jorgensen S.L."/>
            <person name="Zaremba-Niedzwiedzka K."/>
            <person name="Martijn J."/>
            <person name="Lind A.E."/>
            <person name="van Eijk R."/>
            <person name="Schleper C."/>
            <person name="Guy L."/>
            <person name="Ettema T.J."/>
        </authorList>
    </citation>
    <scope>NUCLEOTIDE SEQUENCE</scope>
</reference>
<evidence type="ECO:0000256" key="2">
    <source>
        <dbReference type="SAM" id="Phobius"/>
    </source>
</evidence>
<organism evidence="3">
    <name type="scientific">marine sediment metagenome</name>
    <dbReference type="NCBI Taxonomy" id="412755"/>
    <lineage>
        <taxon>unclassified sequences</taxon>
        <taxon>metagenomes</taxon>
        <taxon>ecological metagenomes</taxon>
    </lineage>
</organism>
<keyword evidence="1" id="KW-0175">Coiled coil</keyword>
<keyword evidence="2" id="KW-1133">Transmembrane helix</keyword>
<dbReference type="GO" id="GO:0004713">
    <property type="term" value="F:protein tyrosine kinase activity"/>
    <property type="evidence" value="ECO:0007669"/>
    <property type="project" value="TreeGrafter"/>
</dbReference>
<dbReference type="GO" id="GO:0005886">
    <property type="term" value="C:plasma membrane"/>
    <property type="evidence" value="ECO:0007669"/>
    <property type="project" value="TreeGrafter"/>
</dbReference>
<dbReference type="PANTHER" id="PTHR32309:SF13">
    <property type="entry name" value="FERRIC ENTEROBACTIN TRANSPORT PROTEIN FEPE"/>
    <property type="match status" value="1"/>
</dbReference>
<feature type="non-terminal residue" evidence="3">
    <location>
        <position position="1"/>
    </location>
</feature>
<keyword evidence="2" id="KW-0812">Transmembrane</keyword>
<feature type="transmembrane region" description="Helical" evidence="2">
    <location>
        <begin position="121"/>
        <end position="143"/>
    </location>
</feature>
<accession>A0A0F8XCX4</accession>
<name>A0A0F8XCX4_9ZZZZ</name>
<feature type="coiled-coil region" evidence="1">
    <location>
        <begin position="3"/>
        <end position="30"/>
    </location>
</feature>
<dbReference type="EMBL" id="LAZR01059964">
    <property type="protein sequence ID" value="KKK66688.1"/>
    <property type="molecule type" value="Genomic_DNA"/>
</dbReference>
<gene>
    <name evidence="3" type="ORF">LCGC14_2961560</name>
</gene>
<evidence type="ECO:0000313" key="3">
    <source>
        <dbReference type="EMBL" id="KKK66688.1"/>
    </source>
</evidence>
<evidence type="ECO:0000256" key="1">
    <source>
        <dbReference type="SAM" id="Coils"/>
    </source>
</evidence>
<sequence>DRYREVETRKKELEAAYQDLHDELIKQRQRVVATTALLTAEKKELKTRLNVFATRMDKLGPQSIQYGRLLKESNAATKNYEEEQERYLESVRAENLAKKPVLLSVLDIPSRPNPHEWRRPIIWLNVLVACIAGIVLSLVYAFMSDHFDHTIKSVDDAERYLGTPVISSVPKLGRRIIQTR</sequence>
<comment type="caution">
    <text evidence="3">The sequence shown here is derived from an EMBL/GenBank/DDBJ whole genome shotgun (WGS) entry which is preliminary data.</text>
</comment>